<evidence type="ECO:0000313" key="20">
    <source>
        <dbReference type="Proteomes" id="UP000003544"/>
    </source>
</evidence>
<gene>
    <name evidence="19" type="ORF">MAMP_02681</name>
</gene>
<evidence type="ECO:0000259" key="16">
    <source>
        <dbReference type="PROSITE" id="PS50109"/>
    </source>
</evidence>
<evidence type="ECO:0000256" key="13">
    <source>
        <dbReference type="PROSITE-ProRule" id="PRU00169"/>
    </source>
</evidence>
<dbReference type="InterPro" id="IPR003594">
    <property type="entry name" value="HATPase_dom"/>
</dbReference>
<evidence type="ECO:0000256" key="2">
    <source>
        <dbReference type="ARBA" id="ARBA00004651"/>
    </source>
</evidence>
<dbReference type="PANTHER" id="PTHR45339:SF1">
    <property type="entry name" value="HYBRID SIGNAL TRANSDUCTION HISTIDINE KINASE J"/>
    <property type="match status" value="1"/>
</dbReference>
<keyword evidence="20" id="KW-1185">Reference proteome</keyword>
<dbReference type="SUPFAM" id="SSF47384">
    <property type="entry name" value="Homodimeric domain of signal transducing histidine kinase"/>
    <property type="match status" value="1"/>
</dbReference>
<dbReference type="STRING" id="1026882.MAMP_02681"/>
<feature type="domain" description="Histidine kinase" evidence="16">
    <location>
        <begin position="253"/>
        <end position="470"/>
    </location>
</feature>
<dbReference type="GO" id="GO:0000155">
    <property type="term" value="F:phosphorelay sensor kinase activity"/>
    <property type="evidence" value="ECO:0007669"/>
    <property type="project" value="InterPro"/>
</dbReference>
<keyword evidence="9 15" id="KW-1133">Transmembrane helix</keyword>
<evidence type="ECO:0000259" key="17">
    <source>
        <dbReference type="PROSITE" id="PS50110"/>
    </source>
</evidence>
<keyword evidence="8" id="KW-0067">ATP-binding</keyword>
<feature type="modified residue" description="Phosphohistidine" evidence="12">
    <location>
        <position position="688"/>
    </location>
</feature>
<dbReference type="PANTHER" id="PTHR45339">
    <property type="entry name" value="HYBRID SIGNAL TRANSDUCTION HISTIDINE KINASE J"/>
    <property type="match status" value="1"/>
</dbReference>
<evidence type="ECO:0000256" key="9">
    <source>
        <dbReference type="ARBA" id="ARBA00022989"/>
    </source>
</evidence>
<feature type="domain" description="HPt" evidence="18">
    <location>
        <begin position="649"/>
        <end position="742"/>
    </location>
</feature>
<dbReference type="SUPFAM" id="SSF55874">
    <property type="entry name" value="ATPase domain of HSP90 chaperone/DNA topoisomerase II/histidine kinase"/>
    <property type="match status" value="1"/>
</dbReference>
<keyword evidence="4" id="KW-1003">Cell membrane</keyword>
<dbReference type="InterPro" id="IPR001789">
    <property type="entry name" value="Sig_transdc_resp-reg_receiver"/>
</dbReference>
<dbReference type="Gene3D" id="3.30.565.10">
    <property type="entry name" value="Histidine kinase-like ATPase, C-terminal domain"/>
    <property type="match status" value="1"/>
</dbReference>
<dbReference type="Pfam" id="PF01627">
    <property type="entry name" value="Hpt"/>
    <property type="match status" value="1"/>
</dbReference>
<dbReference type="SUPFAM" id="SSF47226">
    <property type="entry name" value="Histidine-containing phosphotransfer domain, HPT domain"/>
    <property type="match status" value="1"/>
</dbReference>
<dbReference type="AlphaFoldDB" id="F5SVW6"/>
<evidence type="ECO:0000256" key="7">
    <source>
        <dbReference type="ARBA" id="ARBA00022741"/>
    </source>
</evidence>
<dbReference type="eggNOG" id="COG0642">
    <property type="taxonomic scope" value="Bacteria"/>
</dbReference>
<evidence type="ECO:0000256" key="5">
    <source>
        <dbReference type="ARBA" id="ARBA00022553"/>
    </source>
</evidence>
<comment type="subcellular location">
    <subcellularLocation>
        <location evidence="2">Cell membrane</location>
        <topology evidence="2">Multi-pass membrane protein</topology>
    </subcellularLocation>
</comment>
<evidence type="ECO:0000256" key="8">
    <source>
        <dbReference type="ARBA" id="ARBA00022840"/>
    </source>
</evidence>
<protein>
    <recommendedName>
        <fullName evidence="3">histidine kinase</fullName>
        <ecNumber evidence="3">2.7.13.3</ecNumber>
    </recommendedName>
</protein>
<dbReference type="InterPro" id="IPR005467">
    <property type="entry name" value="His_kinase_dom"/>
</dbReference>
<evidence type="ECO:0000256" key="11">
    <source>
        <dbReference type="ARBA" id="ARBA00023136"/>
    </source>
</evidence>
<dbReference type="InterPro" id="IPR004358">
    <property type="entry name" value="Sig_transdc_His_kin-like_C"/>
</dbReference>
<dbReference type="GO" id="GO:0005886">
    <property type="term" value="C:plasma membrane"/>
    <property type="evidence" value="ECO:0007669"/>
    <property type="project" value="UniProtKB-SubCell"/>
</dbReference>
<keyword evidence="14" id="KW-0175">Coiled coil</keyword>
<keyword evidence="6 15" id="KW-0812">Transmembrane</keyword>
<dbReference type="EMBL" id="AFIG01000001">
    <property type="protein sequence ID" value="EGL55687.1"/>
    <property type="molecule type" value="Genomic_DNA"/>
</dbReference>
<sequence>MLILLLIAVVFQYKLLIDKANQQQLEQLAQAISASISVADKVADKAVSTAEQGGSLSWLRAYPYIKQSIVFDKNGTGIFRYQNLNTSVTNTFIKQRLQNGVVSEKQIYSDSDVIHFLYPLVENGSALASVYLSVDKYLFEAPFKMLFDWSCIAILVLFVCIVALVWSFITHYLSPLNSLTQQMSGESDSSKPSVGHMLERLRQNFVKLSSDKQDLTEQKQQLELRLAEQQKLLTDAINRLEYDEDAKCGMINVISRELKISLSQVISHIELLKVYVTEAKAHETVSLINDSTHHLLEVINQLQDYVKLSEKQWTLDVKQVDLYRFLKSVVEANYAKANQKKNTLFLNMKCSGMEVMLDPHMLRNVLNNLIDNAIKFSRQGNIELSVSEFSRDKQHFLTLTVKDSAGAINENDKERIFEPFQQFPLHDQQYSGLGLGLAIYAHLVELMNGEYGVNSSTQGNSFWFTIPVDIISVTNTSPEARVQINPRGDDKKTNHVLVAEDNEVNQSVALGLLEKLGCTVTLVANGEEAIASCSEQAYDMIFMDYHMPLMNGVTATEHLRKFLHSTTPIVALTADANEQVRLDFYTAGADDILIKPIELNKLIDLVNRFLGKTIEPVSQAHSYREVSEVKPILNKKIVNDIITMAGENGEQVVQQIFQVYMQHTPDLIEAIKQAFIEKNAQQVFKSAHALKSSSLNIGATAIAELAREIEKSGRENNLDQIAIYIDKLDTYYDELTSLLNGQLRRI</sequence>
<feature type="domain" description="Response regulatory" evidence="17">
    <location>
        <begin position="495"/>
        <end position="610"/>
    </location>
</feature>
<dbReference type="InterPro" id="IPR036641">
    <property type="entry name" value="HPT_dom_sf"/>
</dbReference>
<dbReference type="Pfam" id="PF00072">
    <property type="entry name" value="Response_reg"/>
    <property type="match status" value="1"/>
</dbReference>
<feature type="transmembrane region" description="Helical" evidence="15">
    <location>
        <begin position="146"/>
        <end position="169"/>
    </location>
</feature>
<dbReference type="SMART" id="SM00448">
    <property type="entry name" value="REC"/>
    <property type="match status" value="1"/>
</dbReference>
<evidence type="ECO:0000313" key="19">
    <source>
        <dbReference type="EMBL" id="EGL55687.1"/>
    </source>
</evidence>
<dbReference type="InterPro" id="IPR011006">
    <property type="entry name" value="CheY-like_superfamily"/>
</dbReference>
<evidence type="ECO:0000259" key="18">
    <source>
        <dbReference type="PROSITE" id="PS50894"/>
    </source>
</evidence>
<dbReference type="PRINTS" id="PR00344">
    <property type="entry name" value="BCTRLSENSOR"/>
</dbReference>
<proteinExistence type="predicted"/>
<evidence type="ECO:0000256" key="14">
    <source>
        <dbReference type="SAM" id="Coils"/>
    </source>
</evidence>
<dbReference type="PROSITE" id="PS50109">
    <property type="entry name" value="HIS_KIN"/>
    <property type="match status" value="1"/>
</dbReference>
<comment type="catalytic activity">
    <reaction evidence="1">
        <text>ATP + protein L-histidine = ADP + protein N-phospho-L-histidine.</text>
        <dbReference type="EC" id="2.7.13.3"/>
    </reaction>
</comment>
<evidence type="ECO:0000256" key="1">
    <source>
        <dbReference type="ARBA" id="ARBA00000085"/>
    </source>
</evidence>
<dbReference type="InterPro" id="IPR036097">
    <property type="entry name" value="HisK_dim/P_sf"/>
</dbReference>
<keyword evidence="7" id="KW-0547">Nucleotide-binding</keyword>
<dbReference type="Pfam" id="PF02518">
    <property type="entry name" value="HATPase_c"/>
    <property type="match status" value="1"/>
</dbReference>
<dbReference type="Proteomes" id="UP000003544">
    <property type="component" value="Unassembled WGS sequence"/>
</dbReference>
<feature type="coiled-coil region" evidence="14">
    <location>
        <begin position="198"/>
        <end position="239"/>
    </location>
</feature>
<dbReference type="SMART" id="SM00387">
    <property type="entry name" value="HATPase_c"/>
    <property type="match status" value="1"/>
</dbReference>
<name>F5SVW6_9GAMM</name>
<reference evidence="19 20" key="1">
    <citation type="journal article" date="2011" name="J. Bacteriol.">
        <title>Draft genome sequence of Methylophaga aminisulfidivorans MP T.</title>
        <authorList>
            <person name="Han G.H."/>
            <person name="Kim W."/>
            <person name="Chun J."/>
            <person name="Kim S.W."/>
        </authorList>
    </citation>
    <scope>NUCLEOTIDE SEQUENCE [LARGE SCALE GENOMIC DNA]</scope>
    <source>
        <strain evidence="20">MP(T)</strain>
    </source>
</reference>
<dbReference type="SUPFAM" id="SSF52172">
    <property type="entry name" value="CheY-like"/>
    <property type="match status" value="1"/>
</dbReference>
<dbReference type="SMART" id="SM00073">
    <property type="entry name" value="HPT"/>
    <property type="match status" value="1"/>
</dbReference>
<dbReference type="CDD" id="cd17546">
    <property type="entry name" value="REC_hyHK_CKI1_RcsC-like"/>
    <property type="match status" value="1"/>
</dbReference>
<evidence type="ECO:0000256" key="15">
    <source>
        <dbReference type="SAM" id="Phobius"/>
    </source>
</evidence>
<evidence type="ECO:0000256" key="4">
    <source>
        <dbReference type="ARBA" id="ARBA00022475"/>
    </source>
</evidence>
<feature type="modified residue" description="4-aspartylphosphate" evidence="13">
    <location>
        <position position="544"/>
    </location>
</feature>
<dbReference type="InterPro" id="IPR036890">
    <property type="entry name" value="HATPase_C_sf"/>
</dbReference>
<dbReference type="Gene3D" id="3.40.50.2300">
    <property type="match status" value="1"/>
</dbReference>
<keyword evidence="10" id="KW-0902">Two-component regulatory system</keyword>
<dbReference type="EC" id="2.7.13.3" evidence="3"/>
<comment type="caution">
    <text evidence="19">The sequence shown here is derived from an EMBL/GenBank/DDBJ whole genome shotgun (WGS) entry which is preliminary data.</text>
</comment>
<evidence type="ECO:0000256" key="6">
    <source>
        <dbReference type="ARBA" id="ARBA00022692"/>
    </source>
</evidence>
<organism evidence="19 20">
    <name type="scientific">Methylophaga aminisulfidivorans MP</name>
    <dbReference type="NCBI Taxonomy" id="1026882"/>
    <lineage>
        <taxon>Bacteria</taxon>
        <taxon>Pseudomonadati</taxon>
        <taxon>Pseudomonadota</taxon>
        <taxon>Gammaproteobacteria</taxon>
        <taxon>Thiotrichales</taxon>
        <taxon>Piscirickettsiaceae</taxon>
        <taxon>Methylophaga</taxon>
    </lineage>
</organism>
<evidence type="ECO:0000256" key="12">
    <source>
        <dbReference type="PROSITE-ProRule" id="PRU00110"/>
    </source>
</evidence>
<evidence type="ECO:0000256" key="10">
    <source>
        <dbReference type="ARBA" id="ARBA00023012"/>
    </source>
</evidence>
<keyword evidence="5 13" id="KW-0597">Phosphoprotein</keyword>
<dbReference type="GO" id="GO:0005524">
    <property type="term" value="F:ATP binding"/>
    <property type="evidence" value="ECO:0007669"/>
    <property type="project" value="UniProtKB-KW"/>
</dbReference>
<keyword evidence="11 15" id="KW-0472">Membrane</keyword>
<evidence type="ECO:0000256" key="3">
    <source>
        <dbReference type="ARBA" id="ARBA00012438"/>
    </source>
</evidence>
<dbReference type="Gene3D" id="1.10.287.130">
    <property type="match status" value="1"/>
</dbReference>
<dbReference type="PROSITE" id="PS50894">
    <property type="entry name" value="HPT"/>
    <property type="match status" value="1"/>
</dbReference>
<accession>F5SVW6</accession>
<dbReference type="InterPro" id="IPR008207">
    <property type="entry name" value="Sig_transdc_His_kin_Hpt_dom"/>
</dbReference>
<dbReference type="PROSITE" id="PS50110">
    <property type="entry name" value="RESPONSE_REGULATORY"/>
    <property type="match status" value="1"/>
</dbReference>
<dbReference type="Gene3D" id="1.20.120.160">
    <property type="entry name" value="HPT domain"/>
    <property type="match status" value="1"/>
</dbReference>